<organism evidence="3">
    <name type="scientific">Arion vulgaris</name>
    <dbReference type="NCBI Taxonomy" id="1028688"/>
    <lineage>
        <taxon>Eukaryota</taxon>
        <taxon>Metazoa</taxon>
        <taxon>Spiralia</taxon>
        <taxon>Lophotrochozoa</taxon>
        <taxon>Mollusca</taxon>
        <taxon>Gastropoda</taxon>
        <taxon>Heterobranchia</taxon>
        <taxon>Euthyneura</taxon>
        <taxon>Panpulmonata</taxon>
        <taxon>Eupulmonata</taxon>
        <taxon>Stylommatophora</taxon>
        <taxon>Helicina</taxon>
        <taxon>Arionoidea</taxon>
        <taxon>Arionidae</taxon>
        <taxon>Arion</taxon>
    </lineage>
</organism>
<name>A0A0B6XWB9_9EUPU</name>
<keyword evidence="1" id="KW-1133">Transmembrane helix</keyword>
<reference evidence="3" key="1">
    <citation type="submission" date="2014-12" db="EMBL/GenBank/DDBJ databases">
        <title>Insight into the proteome of Arion vulgaris.</title>
        <authorList>
            <person name="Aradska J."/>
            <person name="Bulat T."/>
            <person name="Smidak R."/>
            <person name="Sarate P."/>
            <person name="Gangsoo J."/>
            <person name="Sialana F."/>
            <person name="Bilban M."/>
            <person name="Lubec G."/>
        </authorList>
    </citation>
    <scope>NUCLEOTIDE SEQUENCE</scope>
    <source>
        <tissue evidence="3">Skin</tissue>
    </source>
</reference>
<gene>
    <name evidence="3" type="primary">ORF3262</name>
</gene>
<evidence type="ECO:0000256" key="1">
    <source>
        <dbReference type="SAM" id="Phobius"/>
    </source>
</evidence>
<accession>A0A0B6XWB9</accession>
<dbReference type="InterPro" id="IPR008753">
    <property type="entry name" value="Peptidase_M13_N"/>
</dbReference>
<proteinExistence type="predicted"/>
<dbReference type="GO" id="GO:0005886">
    <property type="term" value="C:plasma membrane"/>
    <property type="evidence" value="ECO:0007669"/>
    <property type="project" value="TreeGrafter"/>
</dbReference>
<sequence length="268" mass="30466">LEVYSKRLHEDGYFIMAFTFATGLKHGAACTEENELLDVNSIKMSDAPFSRSESEDDIIEDYDDNISFTTSCLRNRTPLEKLLLCLLVILFIVIVGLAVGLTRPQVVPVTQFCKSPACVKSAGSVLSTLDWSVDPCDDFYKFACGHWLKTQPIPRGYHQWDRFQELSGHNLYLLSYLIDSNTLTGETFDKTRTMYGTCMNTGSEQKEKILDQFRTIIDDAGGWSFSKNDSFDDWSFMIGLETVHGYGAWPFFKISVEVDERDPTKLYI</sequence>
<dbReference type="InterPro" id="IPR024079">
    <property type="entry name" value="MetalloPept_cat_dom_sf"/>
</dbReference>
<dbReference type="InterPro" id="IPR042089">
    <property type="entry name" value="Peptidase_M13_dom_2"/>
</dbReference>
<dbReference type="PROSITE" id="PS51885">
    <property type="entry name" value="NEPRILYSIN"/>
    <property type="match status" value="1"/>
</dbReference>
<protein>
    <recommendedName>
        <fullName evidence="2">Peptidase M13 N-terminal domain-containing protein</fullName>
    </recommendedName>
</protein>
<dbReference type="EMBL" id="HACG01001298">
    <property type="protein sequence ID" value="CEK48163.1"/>
    <property type="molecule type" value="Transcribed_RNA"/>
</dbReference>
<dbReference type="Pfam" id="PF05649">
    <property type="entry name" value="Peptidase_M13_N"/>
    <property type="match status" value="1"/>
</dbReference>
<dbReference type="Gene3D" id="3.40.390.10">
    <property type="entry name" value="Collagenase (Catalytic Domain)"/>
    <property type="match status" value="1"/>
</dbReference>
<dbReference type="AlphaFoldDB" id="A0A0B6XWB9"/>
<dbReference type="PANTHER" id="PTHR11733:SF241">
    <property type="entry name" value="GH26575P-RELATED"/>
    <property type="match status" value="1"/>
</dbReference>
<dbReference type="Gene3D" id="1.10.1380.10">
    <property type="entry name" value="Neutral endopeptidase , domain2"/>
    <property type="match status" value="1"/>
</dbReference>
<dbReference type="GO" id="GO:0004222">
    <property type="term" value="F:metalloendopeptidase activity"/>
    <property type="evidence" value="ECO:0007669"/>
    <property type="project" value="InterPro"/>
</dbReference>
<dbReference type="GO" id="GO:0016485">
    <property type="term" value="P:protein processing"/>
    <property type="evidence" value="ECO:0007669"/>
    <property type="project" value="TreeGrafter"/>
</dbReference>
<dbReference type="SUPFAM" id="SSF55486">
    <property type="entry name" value="Metalloproteases ('zincins'), catalytic domain"/>
    <property type="match status" value="1"/>
</dbReference>
<feature type="non-terminal residue" evidence="3">
    <location>
        <position position="268"/>
    </location>
</feature>
<evidence type="ECO:0000259" key="2">
    <source>
        <dbReference type="Pfam" id="PF05649"/>
    </source>
</evidence>
<evidence type="ECO:0000313" key="3">
    <source>
        <dbReference type="EMBL" id="CEK48163.1"/>
    </source>
</evidence>
<dbReference type="PANTHER" id="PTHR11733">
    <property type="entry name" value="ZINC METALLOPROTEASE FAMILY M13 NEPRILYSIN-RELATED"/>
    <property type="match status" value="1"/>
</dbReference>
<feature type="non-terminal residue" evidence="3">
    <location>
        <position position="1"/>
    </location>
</feature>
<feature type="domain" description="Peptidase M13 N-terminal" evidence="2">
    <location>
        <begin position="135"/>
        <end position="265"/>
    </location>
</feature>
<feature type="transmembrane region" description="Helical" evidence="1">
    <location>
        <begin position="82"/>
        <end position="101"/>
    </location>
</feature>
<keyword evidence="1" id="KW-0812">Transmembrane</keyword>
<dbReference type="InterPro" id="IPR000718">
    <property type="entry name" value="Peptidase_M13"/>
</dbReference>
<keyword evidence="1" id="KW-0472">Membrane</keyword>